<keyword evidence="3 5" id="KW-0863">Zinc-finger</keyword>
<evidence type="ECO:0000256" key="6">
    <source>
        <dbReference type="SAM" id="MobiDB-lite"/>
    </source>
</evidence>
<accession>A0A367XSP9</accession>
<sequence length="279" mass="31286">MSRPATLDFIAQLISASGTKIVHDDSGPNGGPPQRKRARTSLYNGGEGLLLCWFYTKVGACHHGEKCVKRHINPTTSYTIKLSNLYDNPLAKKRHRKPAEIKSKKGPEVDETVAEPASESTTESTTQSPQENTDRPAEDTSISLQDEPEVELTEDEIQANFDYACNTELNSEWFNEKPVYSSLSPVSDFGEALCHEYDSGDCERDGNCNYMHLRYSSPAMQNKMFRSQERTYLTKRLLKLRKELPVAGDINQLGKEVAATRNGTNSVDQSTRTLLQQLY</sequence>
<dbReference type="PROSITE" id="PS50103">
    <property type="entry name" value="ZF_C3H1"/>
    <property type="match status" value="2"/>
</dbReference>
<feature type="zinc finger region" description="C3H1-type" evidence="5">
    <location>
        <begin position="51"/>
        <end position="74"/>
    </location>
</feature>
<dbReference type="EMBL" id="QLNQ01000029">
    <property type="protein sequence ID" value="RCK56429.1"/>
    <property type="molecule type" value="Genomic_DNA"/>
</dbReference>
<feature type="domain" description="C3H1-type" evidence="7">
    <location>
        <begin position="188"/>
        <end position="215"/>
    </location>
</feature>
<evidence type="ECO:0000256" key="4">
    <source>
        <dbReference type="ARBA" id="ARBA00022833"/>
    </source>
</evidence>
<gene>
    <name evidence="8" type="ORF">Cantr_05096</name>
</gene>
<feature type="compositionally biased region" description="Low complexity" evidence="6">
    <location>
        <begin position="114"/>
        <end position="131"/>
    </location>
</feature>
<proteinExistence type="predicted"/>
<dbReference type="GO" id="GO:0003723">
    <property type="term" value="F:RNA binding"/>
    <property type="evidence" value="ECO:0007669"/>
    <property type="project" value="InterPro"/>
</dbReference>
<dbReference type="InterPro" id="IPR000571">
    <property type="entry name" value="Znf_CCCH"/>
</dbReference>
<dbReference type="Proteomes" id="UP000253472">
    <property type="component" value="Unassembled WGS sequence"/>
</dbReference>
<dbReference type="OrthoDB" id="423462at2759"/>
<evidence type="ECO:0000313" key="9">
    <source>
        <dbReference type="Proteomes" id="UP000253472"/>
    </source>
</evidence>
<dbReference type="STRING" id="5486.A0A367XSP9"/>
<dbReference type="GO" id="GO:0000398">
    <property type="term" value="P:mRNA splicing, via spliceosome"/>
    <property type="evidence" value="ECO:0007669"/>
    <property type="project" value="InterPro"/>
</dbReference>
<name>A0A367XSP9_9ASCO</name>
<comment type="caution">
    <text evidence="8">The sequence shown here is derived from an EMBL/GenBank/DDBJ whole genome shotgun (WGS) entry which is preliminary data.</text>
</comment>
<feature type="compositionally biased region" description="Basic and acidic residues" evidence="6">
    <location>
        <begin position="98"/>
        <end position="108"/>
    </location>
</feature>
<keyword evidence="1 5" id="KW-0479">Metal-binding</keyword>
<protein>
    <submittedName>
        <fullName evidence="8">Splicing factor U2AF subunit</fullName>
    </submittedName>
</protein>
<dbReference type="SMART" id="SM00356">
    <property type="entry name" value="ZnF_C3H1"/>
    <property type="match status" value="2"/>
</dbReference>
<evidence type="ECO:0000256" key="2">
    <source>
        <dbReference type="ARBA" id="ARBA00022737"/>
    </source>
</evidence>
<dbReference type="PANTHER" id="PTHR12620">
    <property type="entry name" value="U2 SNRNP AUXILIARY FACTOR, SMALL SUBUNIT"/>
    <property type="match status" value="1"/>
</dbReference>
<feature type="domain" description="C3H1-type" evidence="7">
    <location>
        <begin position="51"/>
        <end position="74"/>
    </location>
</feature>
<dbReference type="GO" id="GO:0008270">
    <property type="term" value="F:zinc ion binding"/>
    <property type="evidence" value="ECO:0007669"/>
    <property type="project" value="UniProtKB-KW"/>
</dbReference>
<evidence type="ECO:0000256" key="3">
    <source>
        <dbReference type="ARBA" id="ARBA00022771"/>
    </source>
</evidence>
<feature type="region of interest" description="Disordered" evidence="6">
    <location>
        <begin position="89"/>
        <end position="149"/>
    </location>
</feature>
<evidence type="ECO:0000259" key="7">
    <source>
        <dbReference type="PROSITE" id="PS50103"/>
    </source>
</evidence>
<dbReference type="PRINTS" id="PR01848">
    <property type="entry name" value="U2AUXFACTOR"/>
</dbReference>
<reference evidence="8 9" key="1">
    <citation type="submission" date="2018-06" db="EMBL/GenBank/DDBJ databases">
        <title>Whole genome sequencing of Candida tropicalis (genome annotated by CSBL at Korea University).</title>
        <authorList>
            <person name="Ahn J."/>
        </authorList>
    </citation>
    <scope>NUCLEOTIDE SEQUENCE [LARGE SCALE GENOMIC DNA]</scope>
    <source>
        <strain evidence="8 9">ATCC 20962</strain>
    </source>
</reference>
<keyword evidence="4 5" id="KW-0862">Zinc</keyword>
<evidence type="ECO:0000256" key="5">
    <source>
        <dbReference type="PROSITE-ProRule" id="PRU00723"/>
    </source>
</evidence>
<evidence type="ECO:0000313" key="8">
    <source>
        <dbReference type="EMBL" id="RCK56429.1"/>
    </source>
</evidence>
<feature type="zinc finger region" description="C3H1-type" evidence="5">
    <location>
        <begin position="188"/>
        <end position="215"/>
    </location>
</feature>
<keyword evidence="9" id="KW-1185">Reference proteome</keyword>
<organism evidence="8 9">
    <name type="scientific">Candida viswanathii</name>
    <dbReference type="NCBI Taxonomy" id="5486"/>
    <lineage>
        <taxon>Eukaryota</taxon>
        <taxon>Fungi</taxon>
        <taxon>Dikarya</taxon>
        <taxon>Ascomycota</taxon>
        <taxon>Saccharomycotina</taxon>
        <taxon>Pichiomycetes</taxon>
        <taxon>Debaryomycetaceae</taxon>
        <taxon>Candida/Lodderomyces clade</taxon>
        <taxon>Candida</taxon>
    </lineage>
</organism>
<keyword evidence="2" id="KW-0677">Repeat</keyword>
<evidence type="ECO:0000256" key="1">
    <source>
        <dbReference type="ARBA" id="ARBA00022723"/>
    </source>
</evidence>
<dbReference type="InterPro" id="IPR009145">
    <property type="entry name" value="U2AF_small"/>
</dbReference>
<dbReference type="GO" id="GO:0089701">
    <property type="term" value="C:U2AF complex"/>
    <property type="evidence" value="ECO:0007669"/>
    <property type="project" value="InterPro"/>
</dbReference>
<dbReference type="AlphaFoldDB" id="A0A367XSP9"/>